<evidence type="ECO:0000313" key="2">
    <source>
        <dbReference type="Proteomes" id="UP000058925"/>
    </source>
</evidence>
<proteinExistence type="predicted"/>
<dbReference type="Proteomes" id="UP000058925">
    <property type="component" value="Chromosome"/>
</dbReference>
<dbReference type="EMBL" id="CP012850">
    <property type="protein sequence ID" value="ALI37627.1"/>
    <property type="molecule type" value="Genomic_DNA"/>
</dbReference>
<dbReference type="AlphaFoldDB" id="A0A654M315"/>
<organism evidence="1 2">
    <name type="scientific">Candidatus Nitrosocosmicus oleophilus</name>
    <dbReference type="NCBI Taxonomy" id="1353260"/>
    <lineage>
        <taxon>Archaea</taxon>
        <taxon>Nitrososphaerota</taxon>
        <taxon>Nitrososphaeria</taxon>
        <taxon>Nitrososphaerales</taxon>
        <taxon>Nitrososphaeraceae</taxon>
        <taxon>Candidatus Nitrosocosmicus</taxon>
    </lineage>
</organism>
<dbReference type="KEGG" id="taa:NMY3_03444"/>
<sequence length="35" mass="3894">MIVDEIIDQVIAEASIGLNIHHLTLITMLIFLISC</sequence>
<protein>
    <submittedName>
        <fullName evidence="1">Uncharacterized protein</fullName>
    </submittedName>
</protein>
<gene>
    <name evidence="1" type="ORF">NMY3_03444</name>
</gene>
<name>A0A654M315_9ARCH</name>
<accession>A0A654M315</accession>
<reference evidence="2" key="1">
    <citation type="submission" date="2015-10" db="EMBL/GenBank/DDBJ databases">
        <title>Niche specialization of a soil ammonia-oxidizing archaeon, Candidatus Nitrosocosmicus oleophilus.</title>
        <authorList>
            <person name="Jung M.-Y."/>
            <person name="Rhee S.-K."/>
        </authorList>
    </citation>
    <scope>NUCLEOTIDE SEQUENCE [LARGE SCALE GENOMIC DNA]</scope>
    <source>
        <strain evidence="2">MY3</strain>
    </source>
</reference>
<keyword evidence="2" id="KW-1185">Reference proteome</keyword>
<evidence type="ECO:0000313" key="1">
    <source>
        <dbReference type="EMBL" id="ALI37627.1"/>
    </source>
</evidence>